<feature type="compositionally biased region" description="Basic and acidic residues" evidence="1">
    <location>
        <begin position="1"/>
        <end position="16"/>
    </location>
</feature>
<keyword evidence="2" id="KW-1133">Transmembrane helix</keyword>
<accession>A0ABY7F1V8</accession>
<keyword evidence="2" id="KW-0812">Transmembrane</keyword>
<keyword evidence="4" id="KW-1185">Reference proteome</keyword>
<organism evidence="3 4">
    <name type="scientific">Mya arenaria</name>
    <name type="common">Soft-shell clam</name>
    <dbReference type="NCBI Taxonomy" id="6604"/>
    <lineage>
        <taxon>Eukaryota</taxon>
        <taxon>Metazoa</taxon>
        <taxon>Spiralia</taxon>
        <taxon>Lophotrochozoa</taxon>
        <taxon>Mollusca</taxon>
        <taxon>Bivalvia</taxon>
        <taxon>Autobranchia</taxon>
        <taxon>Heteroconchia</taxon>
        <taxon>Euheterodonta</taxon>
        <taxon>Imparidentia</taxon>
        <taxon>Neoheterodontei</taxon>
        <taxon>Myida</taxon>
        <taxon>Myoidea</taxon>
        <taxon>Myidae</taxon>
        <taxon>Mya</taxon>
    </lineage>
</organism>
<evidence type="ECO:0000313" key="4">
    <source>
        <dbReference type="Proteomes" id="UP001164746"/>
    </source>
</evidence>
<feature type="transmembrane region" description="Helical" evidence="2">
    <location>
        <begin position="68"/>
        <end position="89"/>
    </location>
</feature>
<gene>
    <name evidence="3" type="ORF">MAR_005151</name>
</gene>
<keyword evidence="2" id="KW-0472">Membrane</keyword>
<evidence type="ECO:0000313" key="3">
    <source>
        <dbReference type="EMBL" id="WAR15046.1"/>
    </source>
</evidence>
<reference evidence="3" key="1">
    <citation type="submission" date="2022-11" db="EMBL/GenBank/DDBJ databases">
        <title>Centuries of genome instability and evolution in soft-shell clam transmissible cancer (bioRxiv).</title>
        <authorList>
            <person name="Hart S.F.M."/>
            <person name="Yonemitsu M.A."/>
            <person name="Giersch R.M."/>
            <person name="Beal B.F."/>
            <person name="Arriagada G."/>
            <person name="Davis B.W."/>
            <person name="Ostrander E.A."/>
            <person name="Goff S.P."/>
            <person name="Metzger M.J."/>
        </authorList>
    </citation>
    <scope>NUCLEOTIDE SEQUENCE</scope>
    <source>
        <strain evidence="3">MELC-2E11</strain>
        <tissue evidence="3">Siphon/mantle</tissue>
    </source>
</reference>
<name>A0ABY7F1V8_MYAAR</name>
<dbReference type="EMBL" id="CP111020">
    <property type="protein sequence ID" value="WAR15046.1"/>
    <property type="molecule type" value="Genomic_DNA"/>
</dbReference>
<evidence type="ECO:0000256" key="1">
    <source>
        <dbReference type="SAM" id="MobiDB-lite"/>
    </source>
</evidence>
<feature type="region of interest" description="Disordered" evidence="1">
    <location>
        <begin position="1"/>
        <end position="33"/>
    </location>
</feature>
<evidence type="ECO:0000256" key="2">
    <source>
        <dbReference type="SAM" id="Phobius"/>
    </source>
</evidence>
<sequence>MITSKRQRDAANETKTIEATVDNTNQNLNNENPGNGFRYGNAFAVFYLRNNYKIHSFFTFTRIKKSTAVIFIMSLAGTNILTCLLVMPFTRAVVYLN</sequence>
<feature type="compositionally biased region" description="Low complexity" evidence="1">
    <location>
        <begin position="23"/>
        <end position="33"/>
    </location>
</feature>
<dbReference type="Proteomes" id="UP001164746">
    <property type="component" value="Chromosome 9"/>
</dbReference>
<protein>
    <submittedName>
        <fullName evidence="3">Uncharacterized protein</fullName>
    </submittedName>
</protein>
<proteinExistence type="predicted"/>